<feature type="compositionally biased region" description="Basic residues" evidence="3">
    <location>
        <begin position="387"/>
        <end position="400"/>
    </location>
</feature>
<feature type="compositionally biased region" description="Polar residues" evidence="3">
    <location>
        <begin position="775"/>
        <end position="814"/>
    </location>
</feature>
<feature type="compositionally biased region" description="Polar residues" evidence="3">
    <location>
        <begin position="126"/>
        <end position="139"/>
    </location>
</feature>
<feature type="region of interest" description="Disordered" evidence="3">
    <location>
        <begin position="1"/>
        <end position="60"/>
    </location>
</feature>
<dbReference type="InterPro" id="IPR001660">
    <property type="entry name" value="SAM"/>
</dbReference>
<feature type="compositionally biased region" description="Low complexity" evidence="3">
    <location>
        <begin position="163"/>
        <end position="178"/>
    </location>
</feature>
<dbReference type="EMBL" id="BLXT01000847">
    <property type="protein sequence ID" value="GFN80886.1"/>
    <property type="molecule type" value="Genomic_DNA"/>
</dbReference>
<evidence type="ECO:0000256" key="2">
    <source>
        <dbReference type="SAM" id="Coils"/>
    </source>
</evidence>
<feature type="region of interest" description="Disordered" evidence="3">
    <location>
        <begin position="773"/>
        <end position="818"/>
    </location>
</feature>
<dbReference type="Gene3D" id="1.10.150.50">
    <property type="entry name" value="Transcription Factor, Ets-1"/>
    <property type="match status" value="1"/>
</dbReference>
<dbReference type="PROSITE" id="PS50105">
    <property type="entry name" value="SAM_DOMAIN"/>
    <property type="match status" value="1"/>
</dbReference>
<dbReference type="AlphaFoldDB" id="A0AAV3YFF5"/>
<keyword evidence="6" id="KW-1185">Reference proteome</keyword>
<sequence length="919" mass="101168">MEAEDTVSSIWMNSSTLSSPRAYVSPMECPLPPSKSCLLSPTEKPQGPPPSSLSSSLPSYPFTPNVVVTGEFDDYNDESNAFTKTGAITIKSSSSSSGGLMAALGLSLDSEDSHCSASGKFDDDNQALQPSVRNQTTSGKDFVEENEQQEYDVDGDSSRPLDSHSPSLNDTSSLSSSDQKQRSNNIGETNPKQPTCNSNVSLKDYFPLDLSFPPGHTDYPHETQEGVQNEAGKPPGKMKLVSKVDGYLPKENMSQSEIVNRFLDNLTLTDSGIENHGSGDCLHSVPETEDSCEITQNNKDSQDPLIARQCIRPEELRILEGSERNKNESAKNMLKELSSTAYVKPVSKQQHFFSDNNTNETFSYPTQLSPASANQSQPQQWAPHPPLNHHHPLHNRHKHHQYYGGRALPVSQDVKSNMYDILTSPNSLKLTSQKQPGINLPYLGNLPQQFIFSDLNSSPFAHMQANFNQNPYQSLTTEGNMVANIQQLYSNDNVNQHFHTSTTLPPSATAAQTSKGINQSVHAISGWSTDDPLDGLSNALQPMLQTPISLPPVIEQPPPLPALTHLPPVCASGAPSPSVVIPGHFTSQPISVPQALNSAIRTPPNDEGPQDIKDMLSQLGLLKYLDKFEEQDVDLQVFLSLTDNDLKELGIKLFGPRKKMTNAIARWHSNAPAAKNSLEQAYADKLEGEMQEMAIQLNQAYENEERLKALVSQEQQLRSVTESCLMEERSGWEQACQMLQTTRGKLRTLGEQQSRLRHYQKELRKQFEAWMTEAGDNNSNGGQRRGKNSNINSHEFNTHTVDGTRAGESSNTDDAGSVKSCEITTCHNSSMGPKVRAAAEQMKRSDKCLKEMMQTLSTLVLNTDHILKSMQSLGSMKRGQNYHPIDLGVKMSVKTDPMSNFVQVTAMTPQCVNTPNANT</sequence>
<proteinExistence type="predicted"/>
<feature type="region of interest" description="Disordered" evidence="3">
    <location>
        <begin position="365"/>
        <end position="400"/>
    </location>
</feature>
<dbReference type="PANTHER" id="PTHR10627:SF69">
    <property type="entry name" value="PROTEIN BICAUDAL C"/>
    <property type="match status" value="1"/>
</dbReference>
<accession>A0AAV3YFF5</accession>
<feature type="compositionally biased region" description="Low complexity" evidence="3">
    <location>
        <begin position="367"/>
        <end position="382"/>
    </location>
</feature>
<organism evidence="5 6">
    <name type="scientific">Plakobranchus ocellatus</name>
    <dbReference type="NCBI Taxonomy" id="259542"/>
    <lineage>
        <taxon>Eukaryota</taxon>
        <taxon>Metazoa</taxon>
        <taxon>Spiralia</taxon>
        <taxon>Lophotrochozoa</taxon>
        <taxon>Mollusca</taxon>
        <taxon>Gastropoda</taxon>
        <taxon>Heterobranchia</taxon>
        <taxon>Euthyneura</taxon>
        <taxon>Panpulmonata</taxon>
        <taxon>Sacoglossa</taxon>
        <taxon>Placobranchoidea</taxon>
        <taxon>Plakobranchidae</taxon>
        <taxon>Plakobranchus</taxon>
    </lineage>
</organism>
<dbReference type="SMART" id="SM00454">
    <property type="entry name" value="SAM"/>
    <property type="match status" value="1"/>
</dbReference>
<dbReference type="Pfam" id="PF00536">
    <property type="entry name" value="SAM_1"/>
    <property type="match status" value="1"/>
</dbReference>
<feature type="domain" description="SAM" evidence="4">
    <location>
        <begin position="607"/>
        <end position="670"/>
    </location>
</feature>
<dbReference type="SUPFAM" id="SSF47769">
    <property type="entry name" value="SAM/Pointed domain"/>
    <property type="match status" value="1"/>
</dbReference>
<keyword evidence="2" id="KW-0175">Coiled coil</keyword>
<evidence type="ECO:0000256" key="1">
    <source>
        <dbReference type="ARBA" id="ARBA00022737"/>
    </source>
</evidence>
<feature type="region of interest" description="Disordered" evidence="3">
    <location>
        <begin position="109"/>
        <end position="237"/>
    </location>
</feature>
<dbReference type="GO" id="GO:0005737">
    <property type="term" value="C:cytoplasm"/>
    <property type="evidence" value="ECO:0007669"/>
    <property type="project" value="TreeGrafter"/>
</dbReference>
<feature type="compositionally biased region" description="Polar residues" evidence="3">
    <location>
        <begin position="182"/>
        <end position="201"/>
    </location>
</feature>
<name>A0AAV3YFF5_9GAST</name>
<keyword evidence="1" id="KW-0677">Repeat</keyword>
<evidence type="ECO:0000259" key="4">
    <source>
        <dbReference type="PROSITE" id="PS50105"/>
    </source>
</evidence>
<feature type="compositionally biased region" description="Polar residues" evidence="3">
    <location>
        <begin position="1"/>
        <end position="19"/>
    </location>
</feature>
<dbReference type="CDD" id="cd09519">
    <property type="entry name" value="SAM_ANKS3"/>
    <property type="match status" value="1"/>
</dbReference>
<evidence type="ECO:0000313" key="5">
    <source>
        <dbReference type="EMBL" id="GFN80886.1"/>
    </source>
</evidence>
<gene>
    <name evidence="5" type="ORF">PoB_000739200</name>
</gene>
<dbReference type="PANTHER" id="PTHR10627">
    <property type="entry name" value="SCP160"/>
    <property type="match status" value="1"/>
</dbReference>
<feature type="compositionally biased region" description="Acidic residues" evidence="3">
    <location>
        <begin position="144"/>
        <end position="155"/>
    </location>
</feature>
<feature type="coiled-coil region" evidence="2">
    <location>
        <begin position="683"/>
        <end position="710"/>
    </location>
</feature>
<dbReference type="InterPro" id="IPR013761">
    <property type="entry name" value="SAM/pointed_sf"/>
</dbReference>
<evidence type="ECO:0000313" key="6">
    <source>
        <dbReference type="Proteomes" id="UP000735302"/>
    </source>
</evidence>
<evidence type="ECO:0000256" key="3">
    <source>
        <dbReference type="SAM" id="MobiDB-lite"/>
    </source>
</evidence>
<dbReference type="InterPro" id="IPR047238">
    <property type="entry name" value="ANKS3_SAM"/>
</dbReference>
<dbReference type="Proteomes" id="UP000735302">
    <property type="component" value="Unassembled WGS sequence"/>
</dbReference>
<comment type="caution">
    <text evidence="5">The sequence shown here is derived from an EMBL/GenBank/DDBJ whole genome shotgun (WGS) entry which is preliminary data.</text>
</comment>
<protein>
    <submittedName>
        <fullName evidence="5">Ankyrin repeat and sam domain-containing protein 3</fullName>
    </submittedName>
</protein>
<reference evidence="5 6" key="1">
    <citation type="journal article" date="2021" name="Elife">
        <title>Chloroplast acquisition without the gene transfer in kleptoplastic sea slugs, Plakobranchus ocellatus.</title>
        <authorList>
            <person name="Maeda T."/>
            <person name="Takahashi S."/>
            <person name="Yoshida T."/>
            <person name="Shimamura S."/>
            <person name="Takaki Y."/>
            <person name="Nagai Y."/>
            <person name="Toyoda A."/>
            <person name="Suzuki Y."/>
            <person name="Arimoto A."/>
            <person name="Ishii H."/>
            <person name="Satoh N."/>
            <person name="Nishiyama T."/>
            <person name="Hasebe M."/>
            <person name="Maruyama T."/>
            <person name="Minagawa J."/>
            <person name="Obokata J."/>
            <person name="Shigenobu S."/>
        </authorList>
    </citation>
    <scope>NUCLEOTIDE SEQUENCE [LARGE SCALE GENOMIC DNA]</scope>
</reference>